<keyword evidence="3" id="KW-0596">Phosphopantetheine</keyword>
<comment type="similarity">
    <text evidence="2">Belongs to the ATP-dependent AMP-binding enzyme family.</text>
</comment>
<keyword evidence="5" id="KW-0436">Ligase</keyword>
<keyword evidence="8" id="KW-0511">Multifunctional enzyme</keyword>
<organism evidence="10 11">
    <name type="scientific">Paenibacillus lutrae</name>
    <dbReference type="NCBI Taxonomy" id="2078573"/>
    <lineage>
        <taxon>Bacteria</taxon>
        <taxon>Bacillati</taxon>
        <taxon>Bacillota</taxon>
        <taxon>Bacilli</taxon>
        <taxon>Bacillales</taxon>
        <taxon>Paenibacillaceae</taxon>
        <taxon>Paenibacillus</taxon>
    </lineage>
</organism>
<reference evidence="10 11" key="1">
    <citation type="journal article" date="2019" name="Microorganisms">
        <title>Paenibacillus lutrae sp. nov., A Chitinolytic Species Isolated from A River Otter in Castril Natural Park, Granada, Spain.</title>
        <authorList>
            <person name="Rodriguez M."/>
            <person name="Reina J.C."/>
            <person name="Bejar V."/>
            <person name="Llamas I."/>
        </authorList>
    </citation>
    <scope>NUCLEOTIDE SEQUENCE [LARGE SCALE GENOMIC DNA]</scope>
    <source>
        <strain evidence="10 11">N10</strain>
    </source>
</reference>
<dbReference type="FunFam" id="2.30.38.10:FF:000001">
    <property type="entry name" value="Non-ribosomal peptide synthetase PvdI"/>
    <property type="match status" value="3"/>
</dbReference>
<dbReference type="FunFam" id="3.30.300.30:FF:000010">
    <property type="entry name" value="Enterobactin synthetase component F"/>
    <property type="match status" value="4"/>
</dbReference>
<keyword evidence="7" id="KW-0045">Antibiotic biosynthesis</keyword>
<dbReference type="SUPFAM" id="SSF52777">
    <property type="entry name" value="CoA-dependent acyltransferases"/>
    <property type="match status" value="8"/>
</dbReference>
<dbReference type="GO" id="GO:0072330">
    <property type="term" value="P:monocarboxylic acid biosynthetic process"/>
    <property type="evidence" value="ECO:0007669"/>
    <property type="project" value="UniProtKB-ARBA"/>
</dbReference>
<dbReference type="Gene3D" id="2.30.38.10">
    <property type="entry name" value="Luciferase, Domain 3"/>
    <property type="match status" value="4"/>
</dbReference>
<dbReference type="InterPro" id="IPR010071">
    <property type="entry name" value="AA_adenyl_dom"/>
</dbReference>
<evidence type="ECO:0000256" key="2">
    <source>
        <dbReference type="ARBA" id="ARBA00006432"/>
    </source>
</evidence>
<dbReference type="InterPro" id="IPR023213">
    <property type="entry name" value="CAT-like_dom_sf"/>
</dbReference>
<gene>
    <name evidence="10" type="ORF">EDM21_01180</name>
</gene>
<dbReference type="SUPFAM" id="SSF47336">
    <property type="entry name" value="ACP-like"/>
    <property type="match status" value="4"/>
</dbReference>
<evidence type="ECO:0000256" key="3">
    <source>
        <dbReference type="ARBA" id="ARBA00022450"/>
    </source>
</evidence>
<comment type="caution">
    <text evidence="10">The sequence shown here is derived from an EMBL/GenBank/DDBJ whole genome shotgun (WGS) entry which is preliminary data.</text>
</comment>
<dbReference type="Pfam" id="PF00668">
    <property type="entry name" value="Condensation"/>
    <property type="match status" value="4"/>
</dbReference>
<dbReference type="InterPro" id="IPR000873">
    <property type="entry name" value="AMP-dep_synth/lig_dom"/>
</dbReference>
<dbReference type="NCBIfam" id="TIGR01733">
    <property type="entry name" value="AA-adenyl-dom"/>
    <property type="match status" value="4"/>
</dbReference>
<dbReference type="InterPro" id="IPR045851">
    <property type="entry name" value="AMP-bd_C_sf"/>
</dbReference>
<dbReference type="InterPro" id="IPR025110">
    <property type="entry name" value="AMP-bd_C"/>
</dbReference>
<dbReference type="GO" id="GO:0044550">
    <property type="term" value="P:secondary metabolite biosynthetic process"/>
    <property type="evidence" value="ECO:0007669"/>
    <property type="project" value="UniProtKB-ARBA"/>
</dbReference>
<proteinExistence type="inferred from homology"/>
<feature type="domain" description="Carrier" evidence="9">
    <location>
        <begin position="4195"/>
        <end position="4269"/>
    </location>
</feature>
<dbReference type="EMBL" id="RHLK01000001">
    <property type="protein sequence ID" value="MVO98166.1"/>
    <property type="molecule type" value="Genomic_DNA"/>
</dbReference>
<comment type="cofactor">
    <cofactor evidence="1">
        <name>pantetheine 4'-phosphate</name>
        <dbReference type="ChEBI" id="CHEBI:47942"/>
    </cofactor>
</comment>
<dbReference type="Pfam" id="PF00501">
    <property type="entry name" value="AMP-binding"/>
    <property type="match status" value="4"/>
</dbReference>
<evidence type="ECO:0000256" key="5">
    <source>
        <dbReference type="ARBA" id="ARBA00022598"/>
    </source>
</evidence>
<feature type="domain" description="Carrier" evidence="9">
    <location>
        <begin position="2041"/>
        <end position="2116"/>
    </location>
</feature>
<dbReference type="InterPro" id="IPR006162">
    <property type="entry name" value="Ppantetheine_attach_site"/>
</dbReference>
<dbReference type="PROSITE" id="PS00012">
    <property type="entry name" value="PHOSPHOPANTETHEINE"/>
    <property type="match status" value="4"/>
</dbReference>
<dbReference type="Pfam" id="PF13193">
    <property type="entry name" value="AMP-binding_C"/>
    <property type="match status" value="3"/>
</dbReference>
<dbReference type="InterPro" id="IPR020845">
    <property type="entry name" value="AMP-binding_CS"/>
</dbReference>
<dbReference type="Gene3D" id="3.30.559.10">
    <property type="entry name" value="Chloramphenicol acetyltransferase-like domain"/>
    <property type="match status" value="4"/>
</dbReference>
<dbReference type="Pfam" id="PF00550">
    <property type="entry name" value="PP-binding"/>
    <property type="match status" value="4"/>
</dbReference>
<protein>
    <submittedName>
        <fullName evidence="10">Amino acid adenylation domain-containing protein</fullName>
    </submittedName>
</protein>
<dbReference type="Proteomes" id="UP000490800">
    <property type="component" value="Unassembled WGS sequence"/>
</dbReference>
<feature type="domain" description="Carrier" evidence="9">
    <location>
        <begin position="969"/>
        <end position="1044"/>
    </location>
</feature>
<dbReference type="GO" id="GO:0008610">
    <property type="term" value="P:lipid biosynthetic process"/>
    <property type="evidence" value="ECO:0007669"/>
    <property type="project" value="UniProtKB-ARBA"/>
</dbReference>
<dbReference type="InterPro" id="IPR036736">
    <property type="entry name" value="ACP-like_sf"/>
</dbReference>
<evidence type="ECO:0000256" key="7">
    <source>
        <dbReference type="ARBA" id="ARBA00023194"/>
    </source>
</evidence>
<dbReference type="InterPro" id="IPR020806">
    <property type="entry name" value="PKS_PP-bd"/>
</dbReference>
<dbReference type="PROSITE" id="PS50075">
    <property type="entry name" value="CARRIER"/>
    <property type="match status" value="4"/>
</dbReference>
<dbReference type="GO" id="GO:0031177">
    <property type="term" value="F:phosphopantetheine binding"/>
    <property type="evidence" value="ECO:0007669"/>
    <property type="project" value="InterPro"/>
</dbReference>
<dbReference type="CDD" id="cd19531">
    <property type="entry name" value="LCL_NRPS-like"/>
    <property type="match status" value="3"/>
</dbReference>
<dbReference type="PANTHER" id="PTHR45527">
    <property type="entry name" value="NONRIBOSOMAL PEPTIDE SYNTHETASE"/>
    <property type="match status" value="1"/>
</dbReference>
<dbReference type="FunFam" id="1.10.1200.10:FF:000005">
    <property type="entry name" value="Nonribosomal peptide synthetase 1"/>
    <property type="match status" value="3"/>
</dbReference>
<evidence type="ECO:0000256" key="6">
    <source>
        <dbReference type="ARBA" id="ARBA00022737"/>
    </source>
</evidence>
<dbReference type="FunFam" id="1.10.1200.10:FF:000016">
    <property type="entry name" value="Non-ribosomal peptide synthase"/>
    <property type="match status" value="1"/>
</dbReference>
<evidence type="ECO:0000259" key="9">
    <source>
        <dbReference type="PROSITE" id="PS50075"/>
    </source>
</evidence>
<feature type="domain" description="Carrier" evidence="9">
    <location>
        <begin position="3125"/>
        <end position="3200"/>
    </location>
</feature>
<evidence type="ECO:0000256" key="8">
    <source>
        <dbReference type="ARBA" id="ARBA00023268"/>
    </source>
</evidence>
<keyword evidence="4" id="KW-0597">Phosphoprotein</keyword>
<dbReference type="RefSeq" id="WP_157332097.1">
    <property type="nucleotide sequence ID" value="NZ_RHLK01000001.1"/>
</dbReference>
<keyword evidence="11" id="KW-1185">Reference proteome</keyword>
<dbReference type="SUPFAM" id="SSF56801">
    <property type="entry name" value="Acetyl-CoA synthetase-like"/>
    <property type="match status" value="4"/>
</dbReference>
<dbReference type="GO" id="GO:0043041">
    <property type="term" value="P:amino acid activation for nonribosomal peptide biosynthetic process"/>
    <property type="evidence" value="ECO:0007669"/>
    <property type="project" value="TreeGrafter"/>
</dbReference>
<sequence>MSSIDLVTQPLTQAQLRIWYTDLLYPNTTAGIVSGIAMMRGPLHEDVLKQSIWLVIQQNDAFRIQIGHDNGVPKQWLNTDTESEIPIFDFSGAGKESGADEWLRLHGTKAIHVLDSKLFEFTLLKVNDDQYWVHLSMHHIISDGVSMSLIANQILHNYVCLTSGQGVPNQDTNSFIDYICTEQEYEKSGRFQKDRAFWLDKFGSLPEVIGLKSYNPFTCSTTAISEGITLENDLYEGVKAFCAQHQISIFTFFLAALYMYMYKTTRQNDIAIGTIYANRTTKKEKDTVGMFVSTVPTRLFVNPEMEIVPFMQMVGKEQASILRHQKYPYNTLIQDLREMHNNQNIERLFGVSIQYRTMSWLDMNEIGLQIDKQFCGHTINDCDIHVVDMIDEQKLRLFVDYRTQLFTNQEVKRLIRQILLIASQTIHHPNAQIADISLMTEEETNLVLTDFNDTSADYPRGSTLHELFEEQVVQTPDHIAVVFGEESLSYRELNERANRLAALLRKRGVQRESIVGLMLERSLELVVTVLGIMKAGGAFVPIDPYLPSDRINHMLHNSGASLIVSQRQCLAGHRLASQHQIVWLEDEHILQESAGNLSSVNLPSDLCYVIYTSGTTGKPKGVQLEHRNIVNLLYFEYTKTNIDFTAHVLQYAACSFDVCYQEMFSTLLAGGQLHIVHEELRRDIAPLLEYISRQHIEVWFLPPSLLHFIFTEKTYVDRFPECVKHLVTAGEPLVVPPQLKAYIRDHRMYVHNHYGPSETHVVTALTIHPNEEIADRPPIGKPISNTRIYVVDERMVPQPQGVTGEMYIAGEGVGRGYINDKDLTASKFGISPFHPGERMYRTGDLARWLPDGTLEYMGRTDHQLKVRGYRIELGEVESVLLEQQAVKEAAVVGRQDERGDMYVCAYVVTEGEFDASALRHDMEQQLPGYMIPSFFVSLERMPHTRSGKIDRHALPAPDTGTLVGQAYVPPRTMLQKQLVELWQDVLGVKRVGVKDDFFSLGGHSLKAMMLVARMHKELDVNVSLRMIFELPTPERLALVLEGMEQQPHTWIEPVEARAEYPLASAQKRLYILNQLEGAELSYNMPGAFIITGPLDVERLELAFRQLIARHESLRTTFTVVDGEPMQRVQEQVPFALEVMRLAQAKAEEADKAGGNESKTVTQAAGEARTLADEDILLMVNKFVRPFDLGQAPLLRVGLTELERDRHLLLFDMHHIISDGVSMGILTEEFVRLYAGEGLPPLRIQYKDYAVWQQAGLPSERLNGQEAYWLDVFSGEIPVLNLPTDYARPAARRFRGDTVAFTLDAQRNERLNQLAAQTGSTLYMVLLAVYTTLLGKYSGQEDIVVGTPIAGRPHADLEPIIGMFVNTLAIRNSPEGENTFQSYLQKVKENALRAFENQDYPFEELVEKLNVSRDLSRNPLFDTMFILQNTEQGKLRLEGLELEPYSNEPGVSKFDLTLTAAEDAGTIECRLEYSTALFQRETVELMAQHFVQVIDVIVDEPQTKLASIAIVTPEEKAQIIDVWGDTAANYPRDKTLHALFEEQAVRIPEQVAVVYGDASLTYRELNERANRLARTLRAAGVQADVPVGMLVERSLEMIVGIFGILKAGGAYVPIDPGFPLERIRSMLEDSQAKVLVSQSHLQERVPFTGKLVNLDDPRAYEGDASNLKTAATASNLAYILYTSGSTGKPKGVMVEHRSVVHILTQLDRAYPMLEGDAYLLKTAYTFDVSVAELFGWFFGNGKLVILQPGLEKDPAALIQAIREQRITHVNVVPSMFGAWLPILEQLGDDAPSQVLKYIFACGEALPARSVEQYHKLSMTAKLENIYGPTEGTLYATTFTTNAEAGTRNNVPIGKPLGNVRIWIVDPAFQLQPIGVAGELCISGEGVARGYANRPELNAEKFIDNPFAAGERLYRTGDLARWLPDGNIEYMGRIDHQVKIRGHRIELGEVEAQLQKVNSVREAVVIAREDEAGHKFLCAYFVADGALPVSDLRSALAEELPGYMMPSYLMQMERLPQTPNGKIDRRALPAPEGSVQTDAEYVAPRTATEKKLAEIWQNVLGVAAIGVKDNFFEIGGHSLRATTLVSGIYKEIGKQLPLRAVFQSPTIEQLAAYLNHIEQTGYASIPLTPERDHYPLSSAQKRLYILNQLEGAELSYNMPGVYTITGPLDVERLELAFRRLIARHESLRTSFTIVDGEPVQRIQEQVPFALEVTRLAQIEAGEANNAAGTESKTEYKTERKTVRKTETQAAGEARTVTEEDVLHRVNAFVRPFDLGQAPLLRVGLIELERDRHLLLFDMHHMISDGVSMGILTEEFIRLYAGEELPTLRIQYKDYAVWQQAGLASEQMKKQEAYWLDVLSGELPVLNLPTDYARPAARSFRGDTATFTLDPHRSEGLSRLAAQTGSTLYMVLLAVYTTLLGKYSGQEDIVVGTPIAGRPHADLEPIIGMFVNTLALRNVPEGESTFQAYLQKVKESALRAFEHQDYPFEELVEKLNVSRDLSRNPLFDTMFILQNTEQGKLRLEGLELEPYGNEPGVSKFDLTLTAAEDAGAIECRLEYSTALYKRETIERMAQHFVQVVDVIVDEPQTKLASIAIVTPEEKAQIVEVWGDTAADYPKDKTLHALFEEQVARIPEQVAVVYGDEALTYRELNERANRLARTLRAAGVQADTPVGMLVERSLEMIIGIFGILKAGGAYVPIDPEFPQERIRSMLDDSGATVLVAQSHLRERIPFNGKLVDLDDPQVYDGDGSNLEPAAAAGDLAYILYTSGSTGKPKGVMVEHRSVVHILTQLERAYPMLEGDAYLLKTAYTFDVSVAELFGWFFGNGRLMILQPGLEKDPASLIQAIRAQRITHVNVVPSMFGAWLPILEQLGDGAPNQVLKYIFACGEALPARSVEQYHKLSMTAKLENIYGPTEGTLYATTFTTNAEAGTRNNVPIGKPMGNVRIWIVDPAFQLQPIGVAGELCISGEGVARGYANRPELNAEKFIDHPFAAGERLYRTGDLARWLPDGNIEYMGRIDHQVKIRGHRIELGEVEAQLQKIDSVREAVVIAREDEAGHKFLCAYFVADGALPVSDIRSALAEELPGYMMPSYLMQMERLPLTPNGKLDRRALPAPEGSVQTGAEYVAPRTATEKKLAEIWQDVLGIAAIGVKDNFFEIGGHSLRATTLVSGIYKEMGKQLPLRAVFQSPTIEQLAAYLTSIEQTGYVSIPVTPERDHYPLSSAQKRLFILNKLEGGGISYNMPGVIRIERALDMNRLEETCRSLIARHEMLRTSFELVDGEAVQRVHRDVHFEVERVKPSVDFDDEHGGASREEIEARIGEFVRPFDLGQAPLLRVGWLELAQDRHLLLFDMPHIISDGTSMSILMKEFAQLYEGDQLPSLQIQYKDFAVWQHNQADLYTLQQSYWLQAMEGALPVLMLPTDYPRPAEQSFAGDRVDFIIDSELNTRLRQLAAAADSTLYMTLLAVYSVTLSRLSGQDELIVGTPVAGRNHPDLQSVLGVFINMLAIRTRTEGSLSFIDYLQEVNQASLNAFEHQDYPFEELVETLNLPRDWSRNPLFDAMLVLQNMEGSASEELSNLGFTSADYIHPFAKFDVSLYAVETAQGVVRCSLEYKTSLFKRETIERWVGYFLRIVEQAVRVPQTKISEFELLTKEETNKLTIAFNDTVMVYPKDRTVHWFVEEQAERTPDQTALIAGEERLSYSELNERANRLARTLRHHGVGPDRTVGLLTDRSAELLVGLLAVLKAGGAYVPIDPAYPRERIRYMLADSGTSVLLTQRSLSELLEKTDGSSGYGGTILYTDEAGIYAKDGSNLPPSATAGDSAYVIYTSGSTGQPKGVIIEHRNVINFIHSMEERLRMSEIRTMLALTSVSFDIFVLETLVPLSYGCTVILADEEAQQDPSMLSRLIEQADGIQATPSRMRMLLDYPPTAQSLQRPRLLLVGGEPFPQTLLRDLKAANAIGAVYNMYGPTETTVWSSVQRLDGEERDEENRNEEDRIVKGEKKIVIGKPIGNTQLYIIDGCGRLQPTGVAGELCIAGDGVGRGYIGKPELTAEKFIDCPLNSAGKWYRTGDLARWLPDGTVECLGRIDHQVKIRGHRIELGEIEAQLRRMCSVDDAAVVTRQAADGSQQLCAYIASRESLTVSGLRDELSSFLPGYMIPAHFVQLAAMPLMPSGKIDRLALPAPEGFTAALGVDYAAPRTERERLLAAVWEDVLGVQNIGIRDNFFDLGGDSVKALQVAARLQRHGYEAELKELFRRPTIEKLADALTYRPIEHCTSRTENEKTASEFRDAELTLEELESITRSLGAL</sequence>
<dbReference type="Gene3D" id="3.30.559.30">
    <property type="entry name" value="Nonribosomal peptide synthetase, condensation domain"/>
    <property type="match status" value="4"/>
</dbReference>
<dbReference type="InterPro" id="IPR001242">
    <property type="entry name" value="Condensation_dom"/>
</dbReference>
<dbReference type="InterPro" id="IPR009081">
    <property type="entry name" value="PP-bd_ACP"/>
</dbReference>
<evidence type="ECO:0000313" key="11">
    <source>
        <dbReference type="Proteomes" id="UP000490800"/>
    </source>
</evidence>
<dbReference type="OrthoDB" id="9765680at2"/>
<dbReference type="FunFam" id="3.40.50.980:FF:000001">
    <property type="entry name" value="Non-ribosomal peptide synthetase"/>
    <property type="match status" value="4"/>
</dbReference>
<dbReference type="FunFam" id="3.40.50.12780:FF:000012">
    <property type="entry name" value="Non-ribosomal peptide synthetase"/>
    <property type="match status" value="4"/>
</dbReference>
<name>A0A7X3FEC8_9BACL</name>
<evidence type="ECO:0000256" key="1">
    <source>
        <dbReference type="ARBA" id="ARBA00001957"/>
    </source>
</evidence>
<evidence type="ECO:0000313" key="10">
    <source>
        <dbReference type="EMBL" id="MVO98166.1"/>
    </source>
</evidence>
<dbReference type="GO" id="GO:0017000">
    <property type="term" value="P:antibiotic biosynthetic process"/>
    <property type="evidence" value="ECO:0007669"/>
    <property type="project" value="UniProtKB-KW"/>
</dbReference>
<keyword evidence="6" id="KW-0677">Repeat</keyword>
<dbReference type="SMART" id="SM00823">
    <property type="entry name" value="PKS_PP"/>
    <property type="match status" value="4"/>
</dbReference>
<dbReference type="PANTHER" id="PTHR45527:SF1">
    <property type="entry name" value="FATTY ACID SYNTHASE"/>
    <property type="match status" value="1"/>
</dbReference>
<evidence type="ECO:0000256" key="4">
    <source>
        <dbReference type="ARBA" id="ARBA00022553"/>
    </source>
</evidence>
<dbReference type="Gene3D" id="1.10.1200.10">
    <property type="entry name" value="ACP-like"/>
    <property type="match status" value="4"/>
</dbReference>
<dbReference type="NCBIfam" id="NF003417">
    <property type="entry name" value="PRK04813.1"/>
    <property type="match status" value="4"/>
</dbReference>
<dbReference type="Gene3D" id="3.40.50.980">
    <property type="match status" value="8"/>
</dbReference>
<dbReference type="GO" id="GO:0005829">
    <property type="term" value="C:cytosol"/>
    <property type="evidence" value="ECO:0007669"/>
    <property type="project" value="TreeGrafter"/>
</dbReference>
<dbReference type="PROSITE" id="PS00455">
    <property type="entry name" value="AMP_BINDING"/>
    <property type="match status" value="4"/>
</dbReference>
<dbReference type="Gene3D" id="3.30.300.30">
    <property type="match status" value="4"/>
</dbReference>
<accession>A0A7X3FEC8</accession>
<dbReference type="GO" id="GO:0016874">
    <property type="term" value="F:ligase activity"/>
    <property type="evidence" value="ECO:0007669"/>
    <property type="project" value="UniProtKB-KW"/>
</dbReference>